<proteinExistence type="predicted"/>
<name>A0ACC2MZJ1_PERAE</name>
<sequence>METAGISWNNRRSKVIKPLALISSRSGGSSTGNGMNRAPEQGIGLNYSVLAGQLEGVWSKDDEGVDSMIHFCTCTGRAASSLEESRKQEVASSCKICGQKPLAYERGALSGSMLSSVGLELTRVIDPDLSWTVPKSSKRATRRARASLTASNRTKLFSGNLKGSEDLIDKDPKRVEDMPVSESEKLGVSILGRRFSDAVENVPIKKRKFPFVRSPSPTPQTPPRPKESECLLKCPSASNQKKSAMGSYAEDQTPTTITAVSTVQDIDIQSENFKSDVDQKNSLTEKNERHGDDADFSGISILAAAACSGNIDCSSSNLEDPASHNSLAAGEASSRFVQNTEPSSLSEELGLKHLPDLYVLDSKTDRNICIVTHLEKNISAATSEDHQEDLKSCKCPVVSISEKSMDVMQDLPAKENETPLRIAASTSQDARSHWDLNVVMDAWESPCDEPSVGSKSHSTLGIVEDGMQKEQVTDFEHCQLKMELGDTKDHSKTSAQHNVGGTAVIDGQDSCRVFSLTIQEMPPHSDSLAADVVVDKNERTSLSPPIIHKPNEVELQDDLGACTRLDNTTCSLGETHCETDSLSNVATVVPEETKPLHSQELVSFDADFTAVAPVECEVGPASHNTCSVAEESTAVHSISFDGERKGEIISLRPIVGEETDVDHTTHPSQPHGAGHVIVDVGTEGKREAVSIADPDKQFRVHITSCDHGGEACHARSPNPSGDLDHMGSNNVSEDGIYSSSVVSPDDKSEDQLMADGKRSEATCLRSPEVEKHVASCTADSDMEPCQLDDSLTQHTSGLLVDGNFSKIIAVDGNAIDRSKPGERSSSHLDSSVHESLNPEEWPTPVTFCQGDKAVAVMKEDDGKTSMVFDVDVKDTGMTTHVHTDPKDKESSKNVDLIARTVDTSAEIGGSVSLKVCQSNEDDLVYGFGEVAIEDSFNSDYDSDDVSLNDNAASAEKVSLLCQADDDYQYEDGEFREPVIHSWGEDEGEEREAERVDYGSDNIDTDPFEPSADHGVVDHDECKEETLSEASRFCQEGKLDGEMNEREPSCQPSLRGSLETKASPAEPGERRAMEFVRRFSRKDLGRKDDSEKLTMDVKVVSELNPGGDKVLVHEELGYRESCHSAILRMKSTGWDRLPDVSRNSRDAVVDVRGSGILKNRVTRLDSSDDRSLRRVFRPTSNRELSSRIDGPNCSDASVRKDKVYVDGNRSNNLDERDSGLAKSIGRGGSSGHLCGRGRAGNHSSESSGAHWGWNCHHSPGYYRPGDHGLPGPKNAAAAAAAKLESSGFVVAPDFTIVRAGAVTPDRVRRQSENSPSQNLHRSLTGRGSSTDRDGALGFGMPLGGHGHVRDISPSRSLSGNRGRSSRYALRVCGTGQRVRYNGPSYSNDIGSSLPIQHPLPRRQRSFSPMPRRSRRSRSRTKSLSRSRSRSPHMWTSAQGGSSSGINRGPGLRRQLSRSPDFRMETRIRRMRSPHRRQGFPEHTIGFVQPPRNHNSPSHASRWIDDRRGDAPDHFREHAYKRTSISERSSPGRGFSRNHRFDLMDSPGRMKMDDYYRPMHSGRFPEFSGGVRGRPRHDEIDDDRRKPGERYGMVDSMRHFDDDGIAKRFRYDVEDGFGNHQRLIKNASESRGRGSPRNFSRGIESRLGSGPKRDGEERDHFRYDRDRKHNVNFKTFGIRERDEDADARRRRPT</sequence>
<organism evidence="1 2">
    <name type="scientific">Persea americana</name>
    <name type="common">Avocado</name>
    <dbReference type="NCBI Taxonomy" id="3435"/>
    <lineage>
        <taxon>Eukaryota</taxon>
        <taxon>Viridiplantae</taxon>
        <taxon>Streptophyta</taxon>
        <taxon>Embryophyta</taxon>
        <taxon>Tracheophyta</taxon>
        <taxon>Spermatophyta</taxon>
        <taxon>Magnoliopsida</taxon>
        <taxon>Magnoliidae</taxon>
        <taxon>Laurales</taxon>
        <taxon>Lauraceae</taxon>
        <taxon>Persea</taxon>
    </lineage>
</organism>
<accession>A0ACC2MZJ1</accession>
<dbReference type="Proteomes" id="UP001234297">
    <property type="component" value="Chromosome 1"/>
</dbReference>
<comment type="caution">
    <text evidence="1">The sequence shown here is derived from an EMBL/GenBank/DDBJ whole genome shotgun (WGS) entry which is preliminary data.</text>
</comment>
<evidence type="ECO:0000313" key="2">
    <source>
        <dbReference type="Proteomes" id="UP001234297"/>
    </source>
</evidence>
<keyword evidence="2" id="KW-1185">Reference proteome</keyword>
<evidence type="ECO:0000313" key="1">
    <source>
        <dbReference type="EMBL" id="KAJ8650357.1"/>
    </source>
</evidence>
<gene>
    <name evidence="1" type="ORF">MRB53_003380</name>
</gene>
<reference evidence="1 2" key="1">
    <citation type="journal article" date="2022" name="Hortic Res">
        <title>A haplotype resolved chromosomal level avocado genome allows analysis of novel avocado genes.</title>
        <authorList>
            <person name="Nath O."/>
            <person name="Fletcher S.J."/>
            <person name="Hayward A."/>
            <person name="Shaw L.M."/>
            <person name="Masouleh A.K."/>
            <person name="Furtado A."/>
            <person name="Henry R.J."/>
            <person name="Mitter N."/>
        </authorList>
    </citation>
    <scope>NUCLEOTIDE SEQUENCE [LARGE SCALE GENOMIC DNA]</scope>
    <source>
        <strain evidence="2">cv. Hass</strain>
    </source>
</reference>
<dbReference type="EMBL" id="CM056809">
    <property type="protein sequence ID" value="KAJ8650357.1"/>
    <property type="molecule type" value="Genomic_DNA"/>
</dbReference>
<protein>
    <submittedName>
        <fullName evidence="1">Uncharacterized protein</fullName>
    </submittedName>
</protein>